<feature type="region of interest" description="Disordered" evidence="1">
    <location>
        <begin position="1"/>
        <end position="87"/>
    </location>
</feature>
<dbReference type="Proteomes" id="UP000224006">
    <property type="component" value="Chromosome XII"/>
</dbReference>
<dbReference type="KEGG" id="bbes:BESB_023780"/>
<protein>
    <submittedName>
        <fullName evidence="2">Uncharacterized protein</fullName>
    </submittedName>
</protein>
<evidence type="ECO:0000313" key="2">
    <source>
        <dbReference type="EMBL" id="PFH31886.1"/>
    </source>
</evidence>
<dbReference type="GeneID" id="40307438"/>
<dbReference type="AlphaFoldDB" id="A0A2A9M7L1"/>
<comment type="caution">
    <text evidence="2">The sequence shown here is derived from an EMBL/GenBank/DDBJ whole genome shotgun (WGS) entry which is preliminary data.</text>
</comment>
<feature type="compositionally biased region" description="Basic and acidic residues" evidence="1">
    <location>
        <begin position="147"/>
        <end position="173"/>
    </location>
</feature>
<proteinExistence type="predicted"/>
<sequence length="352" mass="37567">MAQGQGDAPPCPARDGRSPRVATLLQKARGLPCSSLSSPFTVSSSPSSLVASKAPSASSCSPSPYGPASSSPACLSSAASASPSASSLPSSSLSLTLSCSPCLSSLCRATLQRLQSSSEGTAALGKSCACLAEKVYAVALEREALDEAEQRRQTHTGEGDTEEDRRKDAGLREEGEDEDAISSADKLVITRLEPRLVSFQSLLNQERELVSQARAAVKSLDAALIQHMRETESPPFGKKHRAFPVASTGDAAAEDAAQPGDRSHECESRTKQEVLYAFLVLCHRLVAIMEEAADFRQDLKEELTHFAPAETFRAAKIALQAEPYVWDEKEILKQAHKCLDAWVPTGPGRRSL</sequence>
<name>A0A2A9M7L1_BESBE</name>
<keyword evidence="3" id="KW-1185">Reference proteome</keyword>
<dbReference type="OrthoDB" id="10498130at2759"/>
<dbReference type="RefSeq" id="XP_029215895.1">
    <property type="nucleotide sequence ID" value="XM_029361080.1"/>
</dbReference>
<feature type="compositionally biased region" description="Low complexity" evidence="1">
    <location>
        <begin position="34"/>
        <end position="87"/>
    </location>
</feature>
<accession>A0A2A9M7L1</accession>
<gene>
    <name evidence="2" type="ORF">BESB_023780</name>
</gene>
<feature type="region of interest" description="Disordered" evidence="1">
    <location>
        <begin position="147"/>
        <end position="179"/>
    </location>
</feature>
<organism evidence="2 3">
    <name type="scientific">Besnoitia besnoiti</name>
    <name type="common">Apicomplexan protozoan</name>
    <dbReference type="NCBI Taxonomy" id="94643"/>
    <lineage>
        <taxon>Eukaryota</taxon>
        <taxon>Sar</taxon>
        <taxon>Alveolata</taxon>
        <taxon>Apicomplexa</taxon>
        <taxon>Conoidasida</taxon>
        <taxon>Coccidia</taxon>
        <taxon>Eucoccidiorida</taxon>
        <taxon>Eimeriorina</taxon>
        <taxon>Sarcocystidae</taxon>
        <taxon>Besnoitia</taxon>
    </lineage>
</organism>
<dbReference type="VEuPathDB" id="ToxoDB:BESB_023780"/>
<evidence type="ECO:0000256" key="1">
    <source>
        <dbReference type="SAM" id="MobiDB-lite"/>
    </source>
</evidence>
<dbReference type="EMBL" id="NWUJ01000013">
    <property type="protein sequence ID" value="PFH31886.1"/>
    <property type="molecule type" value="Genomic_DNA"/>
</dbReference>
<evidence type="ECO:0000313" key="3">
    <source>
        <dbReference type="Proteomes" id="UP000224006"/>
    </source>
</evidence>
<reference evidence="2 3" key="1">
    <citation type="submission" date="2017-09" db="EMBL/GenBank/DDBJ databases">
        <title>Genome sequencing of Besnoitia besnoiti strain Bb-Ger1.</title>
        <authorList>
            <person name="Schares G."/>
            <person name="Venepally P."/>
            <person name="Lorenzi H.A."/>
        </authorList>
    </citation>
    <scope>NUCLEOTIDE SEQUENCE [LARGE SCALE GENOMIC DNA]</scope>
    <source>
        <strain evidence="2 3">Bb-Ger1</strain>
    </source>
</reference>